<gene>
    <name evidence="1" type="ORF">TICRE_05770</name>
</gene>
<proteinExistence type="predicted"/>
<evidence type="ECO:0000313" key="2">
    <source>
        <dbReference type="Proteomes" id="UP000186112"/>
    </source>
</evidence>
<dbReference type="AlphaFoldDB" id="A0A1U7M814"/>
<evidence type="ECO:0000313" key="1">
    <source>
        <dbReference type="EMBL" id="OLS03463.1"/>
    </source>
</evidence>
<dbReference type="EMBL" id="LTDM01000007">
    <property type="protein sequence ID" value="OLS03463.1"/>
    <property type="molecule type" value="Genomic_DNA"/>
</dbReference>
<dbReference type="Proteomes" id="UP000186112">
    <property type="component" value="Unassembled WGS sequence"/>
</dbReference>
<keyword evidence="2" id="KW-1185">Reference proteome</keyword>
<accession>A0A1U7M814</accession>
<sequence length="141" mass="16458">MDRFEIRGNNGYIAIDIGETSHAAEDINIFGGYDVIGKIDIKSGNYRACGALWLNTKELYNFFISLKECWRNLKGEIRFMTHERNLELIIKFDKLGHVIVFGDYIEKHDEDNKLIFEIISDQSFIQETIRNLSSIISKYDR</sequence>
<organism evidence="1 2">
    <name type="scientific">Tissierella creatinophila DSM 6911</name>
    <dbReference type="NCBI Taxonomy" id="1123403"/>
    <lineage>
        <taxon>Bacteria</taxon>
        <taxon>Bacillati</taxon>
        <taxon>Bacillota</taxon>
        <taxon>Tissierellia</taxon>
        <taxon>Tissierellales</taxon>
        <taxon>Tissierellaceae</taxon>
        <taxon>Tissierella</taxon>
    </lineage>
</organism>
<comment type="caution">
    <text evidence="1">The sequence shown here is derived from an EMBL/GenBank/DDBJ whole genome shotgun (WGS) entry which is preliminary data.</text>
</comment>
<reference evidence="1 2" key="1">
    <citation type="submission" date="2016-02" db="EMBL/GenBank/DDBJ databases">
        <title>Genome sequence of Tissierella creatinophila DSM 6911.</title>
        <authorList>
            <person name="Poehlein A."/>
            <person name="Daniel R."/>
        </authorList>
    </citation>
    <scope>NUCLEOTIDE SEQUENCE [LARGE SCALE GENOMIC DNA]</scope>
    <source>
        <strain evidence="1 2">DSM 6911</strain>
    </source>
</reference>
<dbReference type="OrthoDB" id="885691at2"/>
<dbReference type="RefSeq" id="WP_075724934.1">
    <property type="nucleotide sequence ID" value="NZ_LTDM01000007.1"/>
</dbReference>
<protein>
    <submittedName>
        <fullName evidence="1">Uncharacterized protein</fullName>
    </submittedName>
</protein>
<dbReference type="InterPro" id="IPR056510">
    <property type="entry name" value="WapI"/>
</dbReference>
<name>A0A1U7M814_TISCR</name>
<dbReference type="Pfam" id="PF24716">
    <property type="entry name" value="WapI"/>
    <property type="match status" value="1"/>
</dbReference>